<keyword evidence="3" id="KW-0001">2Fe-2S</keyword>
<dbReference type="PROSITE" id="PS51384">
    <property type="entry name" value="FAD_FR"/>
    <property type="match status" value="1"/>
</dbReference>
<keyword evidence="2" id="KW-0285">Flavoprotein</keyword>
<evidence type="ECO:0000256" key="6">
    <source>
        <dbReference type="ARBA" id="ARBA00023002"/>
    </source>
</evidence>
<feature type="domain" description="FAD-binding FR-type" evidence="9">
    <location>
        <begin position="1"/>
        <end position="105"/>
    </location>
</feature>
<dbReference type="InterPro" id="IPR050415">
    <property type="entry name" value="MRET"/>
</dbReference>
<comment type="caution">
    <text evidence="10">The sequence shown here is derived from an EMBL/GenBank/DDBJ whole genome shotgun (WGS) entry which is preliminary data.</text>
</comment>
<keyword evidence="6" id="KW-0560">Oxidoreductase</keyword>
<keyword evidence="11" id="KW-1185">Reference proteome</keyword>
<dbReference type="Pfam" id="PF00970">
    <property type="entry name" value="FAD_binding_6"/>
    <property type="match status" value="1"/>
</dbReference>
<reference evidence="10" key="1">
    <citation type="journal article" date="2019" name="PLoS Negl. Trop. Dis.">
        <title>Revisiting the worldwide diversity of Leptospira species in the environment.</title>
        <authorList>
            <person name="Vincent A.T."/>
            <person name="Schiettekatte O."/>
            <person name="Bourhy P."/>
            <person name="Veyrier F.J."/>
            <person name="Picardeau M."/>
        </authorList>
    </citation>
    <scope>NUCLEOTIDE SEQUENCE [LARGE SCALE GENOMIC DNA]</scope>
    <source>
        <strain evidence="10">201702455</strain>
    </source>
</reference>
<evidence type="ECO:0000256" key="2">
    <source>
        <dbReference type="ARBA" id="ARBA00022630"/>
    </source>
</evidence>
<dbReference type="InterPro" id="IPR008333">
    <property type="entry name" value="Cbr1-like_FAD-bd_dom"/>
</dbReference>
<dbReference type="RefSeq" id="WP_135651421.1">
    <property type="nucleotide sequence ID" value="NZ_RQGF01000042.1"/>
</dbReference>
<keyword evidence="4" id="KW-0479">Metal-binding</keyword>
<dbReference type="PANTHER" id="PTHR47354:SF8">
    <property type="entry name" value="1,2-PHENYLACETYL-COA EPOXIDASE, SUBUNIT E"/>
    <property type="match status" value="1"/>
</dbReference>
<dbReference type="SUPFAM" id="SSF52343">
    <property type="entry name" value="Ferredoxin reductase-like, C-terminal NADP-linked domain"/>
    <property type="match status" value="1"/>
</dbReference>
<dbReference type="OrthoDB" id="9801223at2"/>
<comment type="cofactor">
    <cofactor evidence="1">
        <name>FAD</name>
        <dbReference type="ChEBI" id="CHEBI:57692"/>
    </cofactor>
</comment>
<evidence type="ECO:0000256" key="5">
    <source>
        <dbReference type="ARBA" id="ARBA00022827"/>
    </source>
</evidence>
<keyword evidence="5" id="KW-0274">FAD</keyword>
<dbReference type="SUPFAM" id="SSF63380">
    <property type="entry name" value="Riboflavin synthase domain-like"/>
    <property type="match status" value="1"/>
</dbReference>
<evidence type="ECO:0000256" key="7">
    <source>
        <dbReference type="ARBA" id="ARBA00023004"/>
    </source>
</evidence>
<keyword evidence="8" id="KW-0411">Iron-sulfur</keyword>
<evidence type="ECO:0000259" key="9">
    <source>
        <dbReference type="PROSITE" id="PS51384"/>
    </source>
</evidence>
<name>A0A4R9K2P4_9LEPT</name>
<accession>A0A4R9K2P4</accession>
<proteinExistence type="predicted"/>
<gene>
    <name evidence="10" type="ORF">EHQ64_19190</name>
</gene>
<dbReference type="AlphaFoldDB" id="A0A4R9K2P4"/>
<dbReference type="InterPro" id="IPR039261">
    <property type="entry name" value="FNR_nucleotide-bd"/>
</dbReference>
<dbReference type="Proteomes" id="UP000297762">
    <property type="component" value="Unassembled WGS sequence"/>
</dbReference>
<dbReference type="InterPro" id="IPR017938">
    <property type="entry name" value="Riboflavin_synthase-like_b-brl"/>
</dbReference>
<evidence type="ECO:0000256" key="3">
    <source>
        <dbReference type="ARBA" id="ARBA00022714"/>
    </source>
</evidence>
<dbReference type="Gene3D" id="2.40.30.10">
    <property type="entry name" value="Translation factors"/>
    <property type="match status" value="1"/>
</dbReference>
<dbReference type="EMBL" id="RQGF01000042">
    <property type="protein sequence ID" value="TGL58415.1"/>
    <property type="molecule type" value="Genomic_DNA"/>
</dbReference>
<dbReference type="PANTHER" id="PTHR47354">
    <property type="entry name" value="NADH OXIDOREDUCTASE HCR"/>
    <property type="match status" value="1"/>
</dbReference>
<organism evidence="10 11">
    <name type="scientific">Leptospira sarikeiensis</name>
    <dbReference type="NCBI Taxonomy" id="2484943"/>
    <lineage>
        <taxon>Bacteria</taxon>
        <taxon>Pseudomonadati</taxon>
        <taxon>Spirochaetota</taxon>
        <taxon>Spirochaetia</taxon>
        <taxon>Leptospirales</taxon>
        <taxon>Leptospiraceae</taxon>
        <taxon>Leptospira</taxon>
    </lineage>
</organism>
<protein>
    <submittedName>
        <fullName evidence="10">FAD-dependent oxidoreductase</fullName>
    </submittedName>
</protein>
<evidence type="ECO:0000313" key="10">
    <source>
        <dbReference type="EMBL" id="TGL58415.1"/>
    </source>
</evidence>
<dbReference type="InterPro" id="IPR017927">
    <property type="entry name" value="FAD-bd_FR_type"/>
</dbReference>
<sequence length="250" mass="27507">MSTKLLKLISKEKESPSSVTLRFAKSDASSFEFVGGQYVILNVGNDIEGKPIKRAYSILSSDSIQDSFRIRIKCLNTGKASSILECLEPGQELEYSGPWGKFVGNPEWPSEGNTLVLATDTGITTLLGLVRSKKFSNRLDRTIAVWLKTEEEDFLSGSEIKNELSELSFYPNIFIIPFISDPNRIQNSLEILKSIIEKSGVPTNAFLSGDGNVLRVIQAELIKIGTPEPNIGIEAFFNTARNSAQGIVKV</sequence>
<evidence type="ECO:0000256" key="4">
    <source>
        <dbReference type="ARBA" id="ARBA00022723"/>
    </source>
</evidence>
<evidence type="ECO:0000313" key="11">
    <source>
        <dbReference type="Proteomes" id="UP000297762"/>
    </source>
</evidence>
<keyword evidence="7" id="KW-0408">Iron</keyword>
<dbReference type="Gene3D" id="3.40.50.80">
    <property type="entry name" value="Nucleotide-binding domain of ferredoxin-NADP reductase (FNR) module"/>
    <property type="match status" value="1"/>
</dbReference>
<evidence type="ECO:0000256" key="8">
    <source>
        <dbReference type="ARBA" id="ARBA00023014"/>
    </source>
</evidence>
<dbReference type="GO" id="GO:0050660">
    <property type="term" value="F:flavin adenine dinucleotide binding"/>
    <property type="evidence" value="ECO:0007669"/>
    <property type="project" value="TreeGrafter"/>
</dbReference>
<dbReference type="CDD" id="cd00322">
    <property type="entry name" value="FNR_like"/>
    <property type="match status" value="1"/>
</dbReference>
<dbReference type="GO" id="GO:0046872">
    <property type="term" value="F:metal ion binding"/>
    <property type="evidence" value="ECO:0007669"/>
    <property type="project" value="UniProtKB-KW"/>
</dbReference>
<dbReference type="GO" id="GO:0016491">
    <property type="term" value="F:oxidoreductase activity"/>
    <property type="evidence" value="ECO:0007669"/>
    <property type="project" value="UniProtKB-KW"/>
</dbReference>
<dbReference type="GO" id="GO:0051537">
    <property type="term" value="F:2 iron, 2 sulfur cluster binding"/>
    <property type="evidence" value="ECO:0007669"/>
    <property type="project" value="UniProtKB-KW"/>
</dbReference>
<evidence type="ECO:0000256" key="1">
    <source>
        <dbReference type="ARBA" id="ARBA00001974"/>
    </source>
</evidence>